<dbReference type="InterPro" id="IPR023241">
    <property type="entry name" value="FAM175_plant"/>
</dbReference>
<keyword evidence="2" id="KW-1185">Reference proteome</keyword>
<name>A0ABC8LWI3_ERUVS</name>
<protein>
    <submittedName>
        <fullName evidence="1">Uncharacterized protein</fullName>
    </submittedName>
</protein>
<evidence type="ECO:0000313" key="1">
    <source>
        <dbReference type="EMBL" id="CAH8387681.1"/>
    </source>
</evidence>
<dbReference type="Proteomes" id="UP001642260">
    <property type="component" value="Unassembled WGS sequence"/>
</dbReference>
<gene>
    <name evidence="1" type="ORF">ERUC_LOCUS40164</name>
</gene>
<dbReference type="AlphaFoldDB" id="A0ABC8LWI3"/>
<dbReference type="EMBL" id="CAKOAT010754043">
    <property type="protein sequence ID" value="CAH8387681.1"/>
    <property type="molecule type" value="Genomic_DNA"/>
</dbReference>
<comment type="caution">
    <text evidence="1">The sequence shown here is derived from an EMBL/GenBank/DDBJ whole genome shotgun (WGS) entry which is preliminary data.</text>
</comment>
<proteinExistence type="predicted"/>
<reference evidence="1 2" key="1">
    <citation type="submission" date="2022-03" db="EMBL/GenBank/DDBJ databases">
        <authorList>
            <person name="Macdonald S."/>
            <person name="Ahmed S."/>
            <person name="Newling K."/>
        </authorList>
    </citation>
    <scope>NUCLEOTIDE SEQUENCE [LARGE SCALE GENOMIC DNA]</scope>
</reference>
<organism evidence="1 2">
    <name type="scientific">Eruca vesicaria subsp. sativa</name>
    <name type="common">Garden rocket</name>
    <name type="synonym">Eruca sativa</name>
    <dbReference type="NCBI Taxonomy" id="29727"/>
    <lineage>
        <taxon>Eukaryota</taxon>
        <taxon>Viridiplantae</taxon>
        <taxon>Streptophyta</taxon>
        <taxon>Embryophyta</taxon>
        <taxon>Tracheophyta</taxon>
        <taxon>Spermatophyta</taxon>
        <taxon>Magnoliopsida</taxon>
        <taxon>eudicotyledons</taxon>
        <taxon>Gunneridae</taxon>
        <taxon>Pentapetalae</taxon>
        <taxon>rosids</taxon>
        <taxon>malvids</taxon>
        <taxon>Brassicales</taxon>
        <taxon>Brassicaceae</taxon>
        <taxon>Brassiceae</taxon>
        <taxon>Eruca</taxon>
    </lineage>
</organism>
<dbReference type="PRINTS" id="PR02054">
    <property type="entry name" value="FAM175PLANT"/>
</dbReference>
<accession>A0ABC8LWI3</accession>
<evidence type="ECO:0000313" key="2">
    <source>
        <dbReference type="Proteomes" id="UP001642260"/>
    </source>
</evidence>
<sequence>MVFNVKKQEVKDQKEADALADGFQVGNLMRLVGVEAVNYAGGIEEMYERMFGKLRAWLLRLRRVLKKCTSLTTVTDMSSLQLHEPIDEACEVSHWWVIAVEM</sequence>